<evidence type="ECO:0000256" key="5">
    <source>
        <dbReference type="PROSITE-ProRule" id="PRU00325"/>
    </source>
</evidence>
<keyword evidence="6" id="KW-0539">Nucleus</keyword>
<gene>
    <name evidence="8" type="ORF">GIB67_040070</name>
</gene>
<dbReference type="InterPro" id="IPR006564">
    <property type="entry name" value="Znf_PMZ"/>
</dbReference>
<dbReference type="PANTHER" id="PTHR31669:SF302">
    <property type="entry name" value="PROTEIN FAR1-RELATED SEQUENCE"/>
    <property type="match status" value="1"/>
</dbReference>
<dbReference type="EMBL" id="JACGCM010001219">
    <property type="protein sequence ID" value="KAF6158556.1"/>
    <property type="molecule type" value="Genomic_DNA"/>
</dbReference>
<organism evidence="8 9">
    <name type="scientific">Kingdonia uniflora</name>
    <dbReference type="NCBI Taxonomy" id="39325"/>
    <lineage>
        <taxon>Eukaryota</taxon>
        <taxon>Viridiplantae</taxon>
        <taxon>Streptophyta</taxon>
        <taxon>Embryophyta</taxon>
        <taxon>Tracheophyta</taxon>
        <taxon>Spermatophyta</taxon>
        <taxon>Magnoliopsida</taxon>
        <taxon>Ranunculales</taxon>
        <taxon>Circaeasteraceae</taxon>
        <taxon>Kingdonia</taxon>
    </lineage>
</organism>
<dbReference type="PROSITE" id="PS50966">
    <property type="entry name" value="ZF_SWIM"/>
    <property type="match status" value="1"/>
</dbReference>
<protein>
    <recommendedName>
        <fullName evidence="6">Protein FAR1-RELATED SEQUENCE</fullName>
    </recommendedName>
</protein>
<evidence type="ECO:0000256" key="3">
    <source>
        <dbReference type="ARBA" id="ARBA00022771"/>
    </source>
</evidence>
<sequence>MSPPCWRHMNGRKEEDFASEYKYRQVASHQALLKDAVKIYTRTMFHKLEEQFEQVVRFVALEISVEGNLHVLIAKMHSGHSESFELHIDLEKLTGHCGCKLFEYVGIPCRHLLKIFSKYDILKIPEAFIMGRWRIGAKKFSRSYDESHLSVENLRQPLRHNHLSFRASLQFNRAFNSKKKFEFTISKLDKIESYLDHYDESMTVLKPSEPATTSPFVESMMSTTAILDPLVVQTKGRAKLDHKKGGRWKGGWRKLLRKRR</sequence>
<dbReference type="PANTHER" id="PTHR31669">
    <property type="entry name" value="PROTEIN FAR1-RELATED SEQUENCE 10-RELATED"/>
    <property type="match status" value="1"/>
</dbReference>
<dbReference type="Pfam" id="PF04434">
    <property type="entry name" value="SWIM"/>
    <property type="match status" value="1"/>
</dbReference>
<evidence type="ECO:0000256" key="6">
    <source>
        <dbReference type="RuleBase" id="RU367018"/>
    </source>
</evidence>
<evidence type="ECO:0000313" key="9">
    <source>
        <dbReference type="Proteomes" id="UP000541444"/>
    </source>
</evidence>
<dbReference type="InterPro" id="IPR031052">
    <property type="entry name" value="FHY3/FAR1"/>
</dbReference>
<reference evidence="8 9" key="1">
    <citation type="journal article" date="2020" name="IScience">
        <title>Genome Sequencing of the Endangered Kingdonia uniflora (Circaeasteraceae, Ranunculales) Reveals Potential Mechanisms of Evolutionary Specialization.</title>
        <authorList>
            <person name="Sun Y."/>
            <person name="Deng T."/>
            <person name="Zhang A."/>
            <person name="Moore M.J."/>
            <person name="Landis J.B."/>
            <person name="Lin N."/>
            <person name="Zhang H."/>
            <person name="Zhang X."/>
            <person name="Huang J."/>
            <person name="Zhang X."/>
            <person name="Sun H."/>
            <person name="Wang H."/>
        </authorList>
    </citation>
    <scope>NUCLEOTIDE SEQUENCE [LARGE SCALE GENOMIC DNA]</scope>
    <source>
        <strain evidence="8">TB1705</strain>
        <tissue evidence="8">Leaf</tissue>
    </source>
</reference>
<evidence type="ECO:0000256" key="4">
    <source>
        <dbReference type="ARBA" id="ARBA00022833"/>
    </source>
</evidence>
<accession>A0A7J7MUJ0</accession>
<evidence type="ECO:0000313" key="8">
    <source>
        <dbReference type="EMBL" id="KAF6158556.1"/>
    </source>
</evidence>
<evidence type="ECO:0000256" key="1">
    <source>
        <dbReference type="ARBA" id="ARBA00005889"/>
    </source>
</evidence>
<comment type="function">
    <text evidence="6">Putative transcription activator involved in regulating light control of development.</text>
</comment>
<dbReference type="OrthoDB" id="667197at2759"/>
<keyword evidence="4 6" id="KW-0862">Zinc</keyword>
<keyword evidence="2 6" id="KW-0479">Metal-binding</keyword>
<dbReference type="GO" id="GO:0008270">
    <property type="term" value="F:zinc ion binding"/>
    <property type="evidence" value="ECO:0007669"/>
    <property type="project" value="UniProtKB-UniRule"/>
</dbReference>
<dbReference type="InterPro" id="IPR007527">
    <property type="entry name" value="Znf_SWIM"/>
</dbReference>
<comment type="subcellular location">
    <subcellularLocation>
        <location evidence="6">Nucleus</location>
    </subcellularLocation>
</comment>
<dbReference type="SMART" id="SM00575">
    <property type="entry name" value="ZnF_PMZ"/>
    <property type="match status" value="1"/>
</dbReference>
<dbReference type="GO" id="GO:0006355">
    <property type="term" value="P:regulation of DNA-templated transcription"/>
    <property type="evidence" value="ECO:0007669"/>
    <property type="project" value="UniProtKB-UniRule"/>
</dbReference>
<feature type="domain" description="SWIM-type" evidence="7">
    <location>
        <begin position="84"/>
        <end position="120"/>
    </location>
</feature>
<proteinExistence type="inferred from homology"/>
<keyword evidence="9" id="KW-1185">Reference proteome</keyword>
<comment type="caution">
    <text evidence="8">The sequence shown here is derived from an EMBL/GenBank/DDBJ whole genome shotgun (WGS) entry which is preliminary data.</text>
</comment>
<dbReference type="Proteomes" id="UP000541444">
    <property type="component" value="Unassembled WGS sequence"/>
</dbReference>
<evidence type="ECO:0000259" key="7">
    <source>
        <dbReference type="PROSITE" id="PS50966"/>
    </source>
</evidence>
<keyword evidence="3 5" id="KW-0863">Zinc-finger</keyword>
<name>A0A7J7MUJ0_9MAGN</name>
<dbReference type="GO" id="GO:0005634">
    <property type="term" value="C:nucleus"/>
    <property type="evidence" value="ECO:0007669"/>
    <property type="project" value="UniProtKB-SubCell"/>
</dbReference>
<comment type="similarity">
    <text evidence="1 6">Belongs to the FHY3/FAR1 family.</text>
</comment>
<evidence type="ECO:0000256" key="2">
    <source>
        <dbReference type="ARBA" id="ARBA00022723"/>
    </source>
</evidence>
<dbReference type="AlphaFoldDB" id="A0A7J7MUJ0"/>